<dbReference type="Proteomes" id="UP000650833">
    <property type="component" value="Unassembled WGS sequence"/>
</dbReference>
<proteinExistence type="inferred from homology"/>
<comment type="caution">
    <text evidence="6">The sequence shown here is derived from an EMBL/GenBank/DDBJ whole genome shotgun (WGS) entry which is preliminary data.</text>
</comment>
<dbReference type="OrthoDB" id="2019504at2759"/>
<dbReference type="EMBL" id="JAEPRC010000024">
    <property type="protein sequence ID" value="KAG2214556.1"/>
    <property type="molecule type" value="Genomic_DNA"/>
</dbReference>
<protein>
    <submittedName>
        <fullName evidence="6">Uncharacterized protein</fullName>
    </submittedName>
</protein>
<keyword evidence="7" id="KW-1185">Reference proteome</keyword>
<comment type="subcellular location">
    <subcellularLocation>
        <location evidence="1">Nucleus</location>
    </subcellularLocation>
</comment>
<dbReference type="PANTHER" id="PTHR13026:SF0">
    <property type="entry name" value="RIBOSOMAL RNA PROCESSING 1B"/>
    <property type="match status" value="1"/>
</dbReference>
<evidence type="ECO:0000313" key="7">
    <source>
        <dbReference type="Proteomes" id="UP000650833"/>
    </source>
</evidence>
<evidence type="ECO:0000256" key="2">
    <source>
        <dbReference type="ARBA" id="ARBA00006374"/>
    </source>
</evidence>
<name>A0A8H7RNW8_9FUNG</name>
<evidence type="ECO:0000256" key="3">
    <source>
        <dbReference type="ARBA" id="ARBA00022552"/>
    </source>
</evidence>
<sequence>MVNMDFEQSYLPLGKQLAANEKKTRDKAIRSLRKFLSTGSNLNEIELIKLWKGLFYCYWMSDKPLIQQALANDLGALVMEMPAANAIPFLKAFWEIHCKEWHGLDRIRLDKYYLLLRRVIYFSFQFLARESWDQVYLEAYTDMLIEGPLSPTDRKNPDAIRYHVIDLYFEELEKVLDDVRAKLEEADDLDVPMEELSRPLTVLAKEGSHKTLRTKAKEALKAHEMEMAAMAEDSGDEDEEALSEGEDEDDDDEEEEEEEEEEE</sequence>
<dbReference type="AlphaFoldDB" id="A0A8H7RNW8"/>
<reference evidence="6" key="1">
    <citation type="submission" date="2020-12" db="EMBL/GenBank/DDBJ databases">
        <title>Metabolic potential, ecology and presence of endohyphal bacteria is reflected in genomic diversity of Mucoromycotina.</title>
        <authorList>
            <person name="Muszewska A."/>
            <person name="Okrasinska A."/>
            <person name="Steczkiewicz K."/>
            <person name="Drgas O."/>
            <person name="Orlowska M."/>
            <person name="Perlinska-Lenart U."/>
            <person name="Aleksandrzak-Piekarczyk T."/>
            <person name="Szatraj K."/>
            <person name="Zielenkiewicz U."/>
            <person name="Pilsyk S."/>
            <person name="Malc E."/>
            <person name="Mieczkowski P."/>
            <person name="Kruszewska J.S."/>
            <person name="Biernat P."/>
            <person name="Pawlowska J."/>
        </authorList>
    </citation>
    <scope>NUCLEOTIDE SEQUENCE</scope>
    <source>
        <strain evidence="6">CBS 226.32</strain>
    </source>
</reference>
<keyword evidence="3" id="KW-0698">rRNA processing</keyword>
<feature type="region of interest" description="Disordered" evidence="5">
    <location>
        <begin position="227"/>
        <end position="263"/>
    </location>
</feature>
<dbReference type="GO" id="GO:0030688">
    <property type="term" value="C:preribosome, small subunit precursor"/>
    <property type="evidence" value="ECO:0007669"/>
    <property type="project" value="InterPro"/>
</dbReference>
<keyword evidence="4" id="KW-0539">Nucleus</keyword>
<evidence type="ECO:0000256" key="4">
    <source>
        <dbReference type="ARBA" id="ARBA00023242"/>
    </source>
</evidence>
<comment type="similarity">
    <text evidence="2">Belongs to the RRP1 family.</text>
</comment>
<gene>
    <name evidence="6" type="ORF">INT46_003106</name>
</gene>
<dbReference type="PANTHER" id="PTHR13026">
    <property type="entry name" value="NNP-1 PROTEIN NOVEL NUCLEAR PROTEIN 1 NOP52"/>
    <property type="match status" value="1"/>
</dbReference>
<dbReference type="GO" id="GO:0005634">
    <property type="term" value="C:nucleus"/>
    <property type="evidence" value="ECO:0007669"/>
    <property type="project" value="UniProtKB-SubCell"/>
</dbReference>
<dbReference type="InterPro" id="IPR010301">
    <property type="entry name" value="RRP1"/>
</dbReference>
<dbReference type="Pfam" id="PF05997">
    <property type="entry name" value="Nop52"/>
    <property type="match status" value="1"/>
</dbReference>
<accession>A0A8H7RNW8</accession>
<dbReference type="SUPFAM" id="SSF48371">
    <property type="entry name" value="ARM repeat"/>
    <property type="match status" value="1"/>
</dbReference>
<dbReference type="GO" id="GO:0006364">
    <property type="term" value="P:rRNA processing"/>
    <property type="evidence" value="ECO:0007669"/>
    <property type="project" value="UniProtKB-KW"/>
</dbReference>
<dbReference type="InterPro" id="IPR016024">
    <property type="entry name" value="ARM-type_fold"/>
</dbReference>
<evidence type="ECO:0000256" key="1">
    <source>
        <dbReference type="ARBA" id="ARBA00004123"/>
    </source>
</evidence>
<evidence type="ECO:0000256" key="5">
    <source>
        <dbReference type="SAM" id="MobiDB-lite"/>
    </source>
</evidence>
<organism evidence="6 7">
    <name type="scientific">Mucor plumbeus</name>
    <dbReference type="NCBI Taxonomy" id="97098"/>
    <lineage>
        <taxon>Eukaryota</taxon>
        <taxon>Fungi</taxon>
        <taxon>Fungi incertae sedis</taxon>
        <taxon>Mucoromycota</taxon>
        <taxon>Mucoromycotina</taxon>
        <taxon>Mucoromycetes</taxon>
        <taxon>Mucorales</taxon>
        <taxon>Mucorineae</taxon>
        <taxon>Mucoraceae</taxon>
        <taxon>Mucor</taxon>
    </lineage>
</organism>
<evidence type="ECO:0000313" key="6">
    <source>
        <dbReference type="EMBL" id="KAG2214556.1"/>
    </source>
</evidence>
<feature type="compositionally biased region" description="Acidic residues" evidence="5">
    <location>
        <begin position="233"/>
        <end position="263"/>
    </location>
</feature>